<evidence type="ECO:0000256" key="3">
    <source>
        <dbReference type="ARBA" id="ARBA00022833"/>
    </source>
</evidence>
<comment type="caution">
    <text evidence="4">The sequence shown here is derived from an EMBL/GenBank/DDBJ whole genome shotgun (WGS) entry which is preliminary data.</text>
</comment>
<organism evidence="4 5">
    <name type="scientific">Euphydryas editha</name>
    <name type="common">Edith's checkerspot</name>
    <dbReference type="NCBI Taxonomy" id="104508"/>
    <lineage>
        <taxon>Eukaryota</taxon>
        <taxon>Metazoa</taxon>
        <taxon>Ecdysozoa</taxon>
        <taxon>Arthropoda</taxon>
        <taxon>Hexapoda</taxon>
        <taxon>Insecta</taxon>
        <taxon>Pterygota</taxon>
        <taxon>Neoptera</taxon>
        <taxon>Endopterygota</taxon>
        <taxon>Lepidoptera</taxon>
        <taxon>Glossata</taxon>
        <taxon>Ditrysia</taxon>
        <taxon>Papilionoidea</taxon>
        <taxon>Nymphalidae</taxon>
        <taxon>Nymphalinae</taxon>
        <taxon>Euphydryas</taxon>
    </lineage>
</organism>
<keyword evidence="1" id="KW-0479">Metal-binding</keyword>
<evidence type="ECO:0000256" key="2">
    <source>
        <dbReference type="ARBA" id="ARBA00022771"/>
    </source>
</evidence>
<keyword evidence="5" id="KW-1185">Reference proteome</keyword>
<dbReference type="SUPFAM" id="SSF57903">
    <property type="entry name" value="FYVE/PHD zinc finger"/>
    <property type="match status" value="1"/>
</dbReference>
<evidence type="ECO:0000313" key="5">
    <source>
        <dbReference type="Proteomes" id="UP001153954"/>
    </source>
</evidence>
<dbReference type="Gene3D" id="3.30.40.10">
    <property type="entry name" value="Zinc/RING finger domain, C3HC4 (zinc finger)"/>
    <property type="match status" value="1"/>
</dbReference>
<proteinExistence type="predicted"/>
<dbReference type="AlphaFoldDB" id="A0AAU9TYW2"/>
<dbReference type="InterPro" id="IPR013083">
    <property type="entry name" value="Znf_RING/FYVE/PHD"/>
</dbReference>
<dbReference type="PROSITE" id="PS01359">
    <property type="entry name" value="ZF_PHD_1"/>
    <property type="match status" value="1"/>
</dbReference>
<dbReference type="InterPro" id="IPR011011">
    <property type="entry name" value="Znf_FYVE_PHD"/>
</dbReference>
<reference evidence="4" key="1">
    <citation type="submission" date="2022-03" db="EMBL/GenBank/DDBJ databases">
        <authorList>
            <person name="Tunstrom K."/>
        </authorList>
    </citation>
    <scope>NUCLEOTIDE SEQUENCE</scope>
</reference>
<evidence type="ECO:0000256" key="1">
    <source>
        <dbReference type="ARBA" id="ARBA00022723"/>
    </source>
</evidence>
<keyword evidence="2" id="KW-0863">Zinc-finger</keyword>
<dbReference type="Proteomes" id="UP001153954">
    <property type="component" value="Unassembled WGS sequence"/>
</dbReference>
<dbReference type="InterPro" id="IPR019786">
    <property type="entry name" value="Zinc_finger_PHD-type_CS"/>
</dbReference>
<keyword evidence="3" id="KW-0862">Zinc</keyword>
<sequence>MDCAACRCVIIENEEFLRCTFENCHKMYHLLCAGGKKLTESISTWVCPECLCATKKGGDNCLTPVGISKSHEVKTSHFERKKYLQLVSEILNTKKLWTICHLRALREEMAGLKDQLENACMHRSAATITPPLAKNAPQLLNQDKMTYTPSEPITKITKTKPKHKLTGDDALDINMTPTDAIEAKRQTANLTEAVHCHVEHAPTLSTALSGPIVEQISTVVRRRNSRPPSLSGTAGPDVTTLKAVEARKHIHLWNMKSGLEEIREYIRQLCPNGTFTVEELSSRGSYKSYKIGVPVAYYDHCMSANVWPVSARLKAWIIYKKPAKPHSIDNASQSFRRTMHQ</sequence>
<evidence type="ECO:0008006" key="6">
    <source>
        <dbReference type="Google" id="ProtNLM"/>
    </source>
</evidence>
<accession>A0AAU9TYW2</accession>
<evidence type="ECO:0000313" key="4">
    <source>
        <dbReference type="EMBL" id="CAH2091008.1"/>
    </source>
</evidence>
<name>A0AAU9TYW2_EUPED</name>
<dbReference type="GO" id="GO:0008270">
    <property type="term" value="F:zinc ion binding"/>
    <property type="evidence" value="ECO:0007669"/>
    <property type="project" value="UniProtKB-KW"/>
</dbReference>
<dbReference type="EMBL" id="CAKOGL010000010">
    <property type="protein sequence ID" value="CAH2091008.1"/>
    <property type="molecule type" value="Genomic_DNA"/>
</dbReference>
<gene>
    <name evidence="4" type="ORF">EEDITHA_LOCUS6908</name>
</gene>
<protein>
    <recommendedName>
        <fullName evidence="6">PHD-type domain-containing protein</fullName>
    </recommendedName>
</protein>